<proteinExistence type="predicted"/>
<dbReference type="GO" id="GO:0020037">
    <property type="term" value="F:heme binding"/>
    <property type="evidence" value="ECO:0007669"/>
    <property type="project" value="InterPro"/>
</dbReference>
<comment type="cofactor">
    <cofactor evidence="1">
        <name>heme b</name>
        <dbReference type="ChEBI" id="CHEBI:60344"/>
    </cofactor>
</comment>
<dbReference type="InterPro" id="IPR048328">
    <property type="entry name" value="Dyp_perox_C"/>
</dbReference>
<dbReference type="InterPro" id="IPR011008">
    <property type="entry name" value="Dimeric_a/b-barrel"/>
</dbReference>
<dbReference type="GO" id="GO:0004601">
    <property type="term" value="F:peroxidase activity"/>
    <property type="evidence" value="ECO:0007669"/>
    <property type="project" value="UniProtKB-KW"/>
</dbReference>
<dbReference type="InterPro" id="IPR006314">
    <property type="entry name" value="Dyp_peroxidase"/>
</dbReference>
<keyword evidence="2 7" id="KW-0575">Peroxidase</keyword>
<dbReference type="AlphaFoldDB" id="A0A6I6XY26"/>
<protein>
    <submittedName>
        <fullName evidence="7">Dyp-type peroxidase</fullName>
    </submittedName>
</protein>
<evidence type="ECO:0000313" key="8">
    <source>
        <dbReference type="Proteomes" id="UP000464480"/>
    </source>
</evidence>
<accession>A0A6I6XY26</accession>
<evidence type="ECO:0000256" key="5">
    <source>
        <dbReference type="ARBA" id="ARBA00023004"/>
    </source>
</evidence>
<reference evidence="7 8" key="1">
    <citation type="submission" date="2020-02" db="EMBL/GenBank/DDBJ databases">
        <title>Pseudomonas Putida W5 Complete Genome Assembly.</title>
        <authorList>
            <person name="Yuan Z.-C."/>
            <person name="Shaw G.A."/>
            <person name="Cusano A.D."/>
            <person name="Caddey B.J."/>
            <person name="Weselowski B.J."/>
        </authorList>
    </citation>
    <scope>NUCLEOTIDE SEQUENCE [LARGE SCALE GENOMIC DNA]</scope>
    <source>
        <strain evidence="7 8">W5</strain>
    </source>
</reference>
<dbReference type="PANTHER" id="PTHR30521:SF0">
    <property type="entry name" value="DYP-TYPE PEROXIDASE FAMILY PROTEIN"/>
    <property type="match status" value="1"/>
</dbReference>
<dbReference type="EMBL" id="CP026115">
    <property type="protein sequence ID" value="QHG65106.1"/>
    <property type="molecule type" value="Genomic_DNA"/>
</dbReference>
<dbReference type="Pfam" id="PF20628">
    <property type="entry name" value="Dyp_perox_C"/>
    <property type="match status" value="1"/>
</dbReference>
<dbReference type="NCBIfam" id="TIGR01413">
    <property type="entry name" value="Dyp_perox_fam"/>
    <property type="match status" value="1"/>
</dbReference>
<dbReference type="GO" id="GO:0046872">
    <property type="term" value="F:metal ion binding"/>
    <property type="evidence" value="ECO:0007669"/>
    <property type="project" value="UniProtKB-KW"/>
</dbReference>
<keyword evidence="5" id="KW-0408">Iron</keyword>
<dbReference type="PANTHER" id="PTHR30521">
    <property type="entry name" value="DEFERROCHELATASE/PEROXIDASE"/>
    <property type="match status" value="1"/>
</dbReference>
<evidence type="ECO:0000256" key="3">
    <source>
        <dbReference type="ARBA" id="ARBA00022723"/>
    </source>
</evidence>
<organism evidence="7 8">
    <name type="scientific">Pseudomonas putida</name>
    <name type="common">Arthrobacter siderocapsulatus</name>
    <dbReference type="NCBI Taxonomy" id="303"/>
    <lineage>
        <taxon>Bacteria</taxon>
        <taxon>Pseudomonadati</taxon>
        <taxon>Pseudomonadota</taxon>
        <taxon>Gammaproteobacteria</taxon>
        <taxon>Pseudomonadales</taxon>
        <taxon>Pseudomonadaceae</taxon>
        <taxon>Pseudomonas</taxon>
    </lineage>
</organism>
<gene>
    <name evidence="7" type="ORF">C2H86_12025</name>
</gene>
<feature type="domain" description="Dyp-type peroxidase C-terminal" evidence="6">
    <location>
        <begin position="126"/>
        <end position="281"/>
    </location>
</feature>
<evidence type="ECO:0000259" key="6">
    <source>
        <dbReference type="Pfam" id="PF20628"/>
    </source>
</evidence>
<dbReference type="RefSeq" id="WP_159410455.1">
    <property type="nucleotide sequence ID" value="NZ_CP026115.2"/>
</dbReference>
<evidence type="ECO:0000313" key="7">
    <source>
        <dbReference type="EMBL" id="QHG65106.1"/>
    </source>
</evidence>
<dbReference type="PROSITE" id="PS51404">
    <property type="entry name" value="DYP_PEROXIDASE"/>
    <property type="match status" value="1"/>
</dbReference>
<dbReference type="SUPFAM" id="SSF54909">
    <property type="entry name" value="Dimeric alpha+beta barrel"/>
    <property type="match status" value="1"/>
</dbReference>
<dbReference type="Proteomes" id="UP000464480">
    <property type="component" value="Chromosome"/>
</dbReference>
<keyword evidence="4" id="KW-0560">Oxidoreductase</keyword>
<name>A0A6I6XY26_PSEPU</name>
<dbReference type="GO" id="GO:0005829">
    <property type="term" value="C:cytosol"/>
    <property type="evidence" value="ECO:0007669"/>
    <property type="project" value="TreeGrafter"/>
</dbReference>
<evidence type="ECO:0000256" key="4">
    <source>
        <dbReference type="ARBA" id="ARBA00023002"/>
    </source>
</evidence>
<keyword evidence="3" id="KW-0479">Metal-binding</keyword>
<evidence type="ECO:0000256" key="1">
    <source>
        <dbReference type="ARBA" id="ARBA00001970"/>
    </source>
</evidence>
<evidence type="ECO:0000256" key="2">
    <source>
        <dbReference type="ARBA" id="ARBA00022559"/>
    </source>
</evidence>
<sequence>MPFQQGLLATPVPAHARHLFFALQSPEALPAVLDALLPQVDGQNLILGIGAPLVKALGRDIPGLRAFPQLDAAVENPSTQHALWLWLRGNERGDLLLQAQALEQALAPALRLADSVDGFLHRGGHDLTGYEDGTENPVDQEAVDAAILAGEQPGLAGSSFAAFQLWKHDLEYFKSLPQADQDNIIGRRLSDNEELDDAPASAHVKRTAQESFEPEAFMVRRSVAWADSRGAGLAFVALGHSFDAFEVQLRRMSGLEDGVIDGLYRFSRPLTGGYYWCPPMAEAGLDLRALLQA</sequence>